<dbReference type="EMBL" id="QGGH01000029">
    <property type="protein sequence ID" value="PWJ85102.1"/>
    <property type="molecule type" value="Genomic_DNA"/>
</dbReference>
<evidence type="ECO:0000256" key="2">
    <source>
        <dbReference type="SAM" id="SignalP"/>
    </source>
</evidence>
<dbReference type="GeneID" id="61056418"/>
<feature type="compositionally biased region" description="Polar residues" evidence="1">
    <location>
        <begin position="34"/>
        <end position="53"/>
    </location>
</feature>
<feature type="signal peptide" evidence="2">
    <location>
        <begin position="1"/>
        <end position="16"/>
    </location>
</feature>
<keyword evidence="2" id="KW-0732">Signal</keyword>
<evidence type="ECO:0000313" key="3">
    <source>
        <dbReference type="EMBL" id="PWJ85102.1"/>
    </source>
</evidence>
<feature type="chain" id="PRO_5034583310" description="Immunogenic protein (Bcsp31-1)" evidence="2">
    <location>
        <begin position="17"/>
        <end position="60"/>
    </location>
</feature>
<dbReference type="RefSeq" id="WP_109672702.1">
    <property type="nucleotide sequence ID" value="NZ_QGGH01000029.1"/>
</dbReference>
<gene>
    <name evidence="3" type="ORF">C8D77_12918</name>
</gene>
<dbReference type="Proteomes" id="UP000245631">
    <property type="component" value="Unassembled WGS sequence"/>
</dbReference>
<feature type="region of interest" description="Disordered" evidence="1">
    <location>
        <begin position="26"/>
        <end position="60"/>
    </location>
</feature>
<dbReference type="AlphaFoldDB" id="A0A8E3B1J8"/>
<evidence type="ECO:0000256" key="1">
    <source>
        <dbReference type="SAM" id="MobiDB-lite"/>
    </source>
</evidence>
<dbReference type="PROSITE" id="PS51257">
    <property type="entry name" value="PROKAR_LIPOPROTEIN"/>
    <property type="match status" value="1"/>
</dbReference>
<organism evidence="3 4">
    <name type="scientific">Rhizobium loti</name>
    <name type="common">Mesorhizobium loti</name>
    <dbReference type="NCBI Taxonomy" id="381"/>
    <lineage>
        <taxon>Bacteria</taxon>
        <taxon>Pseudomonadati</taxon>
        <taxon>Pseudomonadota</taxon>
        <taxon>Alphaproteobacteria</taxon>
        <taxon>Hyphomicrobiales</taxon>
        <taxon>Phyllobacteriaceae</taxon>
        <taxon>Mesorhizobium</taxon>
    </lineage>
</organism>
<evidence type="ECO:0008006" key="5">
    <source>
        <dbReference type="Google" id="ProtNLM"/>
    </source>
</evidence>
<proteinExistence type="predicted"/>
<sequence length="60" mass="6221">MKTLSLLILVAGLALAACDNNTEPMKANADAVNKNPQVDQDVRPQSTTGSDQPATVPASK</sequence>
<accession>A0A8E3B1J8</accession>
<protein>
    <recommendedName>
        <fullName evidence="5">Immunogenic protein (Bcsp31-1)</fullName>
    </recommendedName>
</protein>
<comment type="caution">
    <text evidence="3">The sequence shown here is derived from an EMBL/GenBank/DDBJ whole genome shotgun (WGS) entry which is preliminary data.</text>
</comment>
<name>A0A8E3B1J8_RHILI</name>
<evidence type="ECO:0000313" key="4">
    <source>
        <dbReference type="Proteomes" id="UP000245631"/>
    </source>
</evidence>
<reference evidence="3 4" key="1">
    <citation type="submission" date="2018-05" db="EMBL/GenBank/DDBJ databases">
        <title>Genomic Encyclopedia of Type Strains, Phase IV (KMG-IV): sequencing the most valuable type-strain genomes for metagenomic binning, comparative biology and taxonomic classification.</title>
        <authorList>
            <person name="Goeker M."/>
        </authorList>
    </citation>
    <scope>NUCLEOTIDE SEQUENCE [LARGE SCALE GENOMIC DNA]</scope>
    <source>
        <strain evidence="3 4">DSM 2626</strain>
    </source>
</reference>